<sequence>MENVESYEPVQALASNDHWEFKLYVAGHTDRSIKAFENLKKVCEEYLREQYNIEVIDLLENPQIAKQDQIIALPTLVRKLPTPFKKIIGDLSNKEKILVGLEIHKVSTNQGGDQL</sequence>
<gene>
    <name evidence="2" type="ORF">VB854_29990</name>
</gene>
<dbReference type="PANTHER" id="PTHR41709:SF2">
    <property type="entry name" value="CIRCADIAN CLOCK PROTEIN KAIB2"/>
    <property type="match status" value="1"/>
</dbReference>
<keyword evidence="3" id="KW-1185">Reference proteome</keyword>
<dbReference type="Pfam" id="PF07689">
    <property type="entry name" value="KaiB"/>
    <property type="match status" value="1"/>
</dbReference>
<organism evidence="2 3">
    <name type="scientific">Limnoraphis robusta CCNP1315</name>
    <dbReference type="NCBI Taxonomy" id="3110306"/>
    <lineage>
        <taxon>Bacteria</taxon>
        <taxon>Bacillati</taxon>
        <taxon>Cyanobacteriota</taxon>
        <taxon>Cyanophyceae</taxon>
        <taxon>Oscillatoriophycideae</taxon>
        <taxon>Oscillatoriales</taxon>
        <taxon>Sirenicapillariaceae</taxon>
        <taxon>Limnoraphis</taxon>
    </lineage>
</organism>
<dbReference type="SMART" id="SM01248">
    <property type="entry name" value="KaiB"/>
    <property type="match status" value="1"/>
</dbReference>
<reference evidence="2 3" key="1">
    <citation type="submission" date="2023-12" db="EMBL/GenBank/DDBJ databases">
        <title>Baltic Sea Cyanobacteria.</title>
        <authorList>
            <person name="Delbaje E."/>
            <person name="Fewer D.P."/>
            <person name="Shishido T.K."/>
        </authorList>
    </citation>
    <scope>NUCLEOTIDE SEQUENCE [LARGE SCALE GENOMIC DNA]</scope>
    <source>
        <strain evidence="2 3">CCNP 1315</strain>
    </source>
</reference>
<dbReference type="RefSeq" id="WP_323272961.1">
    <property type="nucleotide sequence ID" value="NZ_JAYGHT010000202.1"/>
</dbReference>
<evidence type="ECO:0000259" key="1">
    <source>
        <dbReference type="SMART" id="SM01248"/>
    </source>
</evidence>
<evidence type="ECO:0000313" key="3">
    <source>
        <dbReference type="Proteomes" id="UP001301728"/>
    </source>
</evidence>
<feature type="domain" description="KaiB" evidence="1">
    <location>
        <begin position="22"/>
        <end position="103"/>
    </location>
</feature>
<name>A0ABU5U7L7_9CYAN</name>
<dbReference type="InterPro" id="IPR036249">
    <property type="entry name" value="Thioredoxin-like_sf"/>
</dbReference>
<dbReference type="SUPFAM" id="SSF52833">
    <property type="entry name" value="Thioredoxin-like"/>
    <property type="match status" value="1"/>
</dbReference>
<dbReference type="EMBL" id="JAYGHT010000202">
    <property type="protein sequence ID" value="MEA5523171.1"/>
    <property type="molecule type" value="Genomic_DNA"/>
</dbReference>
<evidence type="ECO:0000313" key="2">
    <source>
        <dbReference type="EMBL" id="MEA5523171.1"/>
    </source>
</evidence>
<dbReference type="InterPro" id="IPR011649">
    <property type="entry name" value="KaiB_domain"/>
</dbReference>
<accession>A0ABU5U7L7</accession>
<comment type="caution">
    <text evidence="2">The sequence shown here is derived from an EMBL/GenBank/DDBJ whole genome shotgun (WGS) entry which is preliminary data.</text>
</comment>
<dbReference type="Gene3D" id="3.40.30.10">
    <property type="entry name" value="Glutaredoxin"/>
    <property type="match status" value="1"/>
</dbReference>
<dbReference type="Proteomes" id="UP001301728">
    <property type="component" value="Unassembled WGS sequence"/>
</dbReference>
<dbReference type="InterPro" id="IPR039022">
    <property type="entry name" value="KaiB-like"/>
</dbReference>
<protein>
    <submittedName>
        <fullName evidence="2">Circadian clock KaiB family protein</fullName>
    </submittedName>
</protein>
<dbReference type="CDD" id="cd02978">
    <property type="entry name" value="KaiB_like"/>
    <property type="match status" value="1"/>
</dbReference>
<dbReference type="PANTHER" id="PTHR41709">
    <property type="entry name" value="KAIB-LIKE PROTEIN 1"/>
    <property type="match status" value="1"/>
</dbReference>
<proteinExistence type="predicted"/>